<reference evidence="3 4" key="1">
    <citation type="submission" date="2020-10" db="EMBL/GenBank/DDBJ databases">
        <title>Haloactinobacterium sp. RN3S43, a bacterium isolated from saline soil.</title>
        <authorList>
            <person name="Sun J.-Q."/>
        </authorList>
    </citation>
    <scope>NUCLEOTIDE SEQUENCE [LARGE SCALE GENOMIC DNA]</scope>
    <source>
        <strain evidence="3 4">RN3S43</strain>
    </source>
</reference>
<dbReference type="GO" id="GO:0016787">
    <property type="term" value="F:hydrolase activity"/>
    <property type="evidence" value="ECO:0007669"/>
    <property type="project" value="UniProtKB-KW"/>
</dbReference>
<dbReference type="SUPFAM" id="SSF56281">
    <property type="entry name" value="Metallo-hydrolase/oxidoreductase"/>
    <property type="match status" value="1"/>
</dbReference>
<dbReference type="RefSeq" id="WP_193497906.1">
    <property type="nucleotide sequence ID" value="NZ_CP063169.1"/>
</dbReference>
<dbReference type="Gene3D" id="3.60.15.10">
    <property type="entry name" value="Ribonuclease Z/Hydroxyacylglutathione hydrolase-like"/>
    <property type="match status" value="1"/>
</dbReference>
<feature type="region of interest" description="Disordered" evidence="1">
    <location>
        <begin position="21"/>
        <end position="40"/>
    </location>
</feature>
<evidence type="ECO:0000313" key="4">
    <source>
        <dbReference type="Proteomes" id="UP000593758"/>
    </source>
</evidence>
<dbReference type="Proteomes" id="UP000593758">
    <property type="component" value="Chromosome"/>
</dbReference>
<name>A0A7M1SUS9_9MICO</name>
<dbReference type="AlphaFoldDB" id="A0A7M1SUS9"/>
<evidence type="ECO:0000256" key="1">
    <source>
        <dbReference type="SAM" id="MobiDB-lite"/>
    </source>
</evidence>
<organism evidence="3 4">
    <name type="scientific">Ruania alkalisoli</name>
    <dbReference type="NCBI Taxonomy" id="2779775"/>
    <lineage>
        <taxon>Bacteria</taxon>
        <taxon>Bacillati</taxon>
        <taxon>Actinomycetota</taxon>
        <taxon>Actinomycetes</taxon>
        <taxon>Micrococcales</taxon>
        <taxon>Ruaniaceae</taxon>
        <taxon>Ruania</taxon>
    </lineage>
</organism>
<protein>
    <submittedName>
        <fullName evidence="3">MBL fold metallo-hydrolase</fullName>
    </submittedName>
</protein>
<dbReference type="PANTHER" id="PTHR23131:SF0">
    <property type="entry name" value="ENDORIBONUCLEASE LACTB2"/>
    <property type="match status" value="1"/>
</dbReference>
<dbReference type="Pfam" id="PF00753">
    <property type="entry name" value="Lactamase_B"/>
    <property type="match status" value="1"/>
</dbReference>
<gene>
    <name evidence="3" type="ORF">IM660_02755</name>
</gene>
<dbReference type="PANTHER" id="PTHR23131">
    <property type="entry name" value="ENDORIBONUCLEASE LACTB2"/>
    <property type="match status" value="1"/>
</dbReference>
<keyword evidence="4" id="KW-1185">Reference proteome</keyword>
<dbReference type="KEGG" id="halt:IM660_02755"/>
<evidence type="ECO:0000259" key="2">
    <source>
        <dbReference type="SMART" id="SM00849"/>
    </source>
</evidence>
<accession>A0A7M1SUS9</accession>
<feature type="compositionally biased region" description="Low complexity" evidence="1">
    <location>
        <begin position="21"/>
        <end position="30"/>
    </location>
</feature>
<dbReference type="InterPro" id="IPR001279">
    <property type="entry name" value="Metallo-B-lactamas"/>
</dbReference>
<dbReference type="InterPro" id="IPR036866">
    <property type="entry name" value="RibonucZ/Hydroxyglut_hydro"/>
</dbReference>
<dbReference type="InterPro" id="IPR050662">
    <property type="entry name" value="Sec-metab_biosynth-thioest"/>
</dbReference>
<evidence type="ECO:0000313" key="3">
    <source>
        <dbReference type="EMBL" id="QOR71241.1"/>
    </source>
</evidence>
<keyword evidence="3" id="KW-0378">Hydrolase</keyword>
<dbReference type="EMBL" id="CP063169">
    <property type="protein sequence ID" value="QOR71241.1"/>
    <property type="molecule type" value="Genomic_DNA"/>
</dbReference>
<dbReference type="SMART" id="SM00849">
    <property type="entry name" value="Lactamase_B"/>
    <property type="match status" value="1"/>
</dbReference>
<proteinExistence type="predicted"/>
<feature type="domain" description="Metallo-beta-lactamase" evidence="2">
    <location>
        <begin position="80"/>
        <end position="296"/>
    </location>
</feature>
<sequence>MQVQTTSSCVEAMSGWYPAGSADVSSSGAGTPRGHRTHPAVIPEPEDQIAMSRPAGHARAADWFDVRDLGGGQLIAEPGHVNSYLLTGRERALLIDSGMGIAPISEIVADLTTLPVLVVSTHAHADHRGGHADLARAHREGRLEVAGFAAHPSSQLVEVDAAFLARYARVMREVVAEHHTLREIDDQSFFALAGLPRMRDLPDLRRWQIPATPASVPLADRQRIDLGGRIVTILHTPGHAPDALSVWEEATGTLVTGDTVLSAAHWLHGSEADLTAFAASTARLAALGAQRALVAHNLRPEMPGTHVRNVAAAAEAVLDGVTRPVPGRDLLGGRAWRHEHDGVVILTDATSGGPR</sequence>